<evidence type="ECO:0000313" key="7">
    <source>
        <dbReference type="EMBL" id="ETW07561.1"/>
    </source>
</evidence>
<evidence type="ECO:0000259" key="6">
    <source>
        <dbReference type="PROSITE" id="PS50026"/>
    </source>
</evidence>
<feature type="signal peptide" evidence="5">
    <location>
        <begin position="1"/>
        <end position="21"/>
    </location>
</feature>
<dbReference type="PROSITE" id="PS51257">
    <property type="entry name" value="PROKAR_LIPOPROTEIN"/>
    <property type="match status" value="1"/>
</dbReference>
<dbReference type="Gene3D" id="2.10.25.10">
    <property type="entry name" value="Laminin"/>
    <property type="match status" value="2"/>
</dbReference>
<evidence type="ECO:0000256" key="2">
    <source>
        <dbReference type="ARBA" id="ARBA00022737"/>
    </source>
</evidence>
<dbReference type="GeneID" id="20079098"/>
<dbReference type="OrthoDB" id="6130531at2759"/>
<comment type="caution">
    <text evidence="4">Lacks conserved residue(s) required for the propagation of feature annotation.</text>
</comment>
<feature type="domain" description="EGF-like" evidence="6">
    <location>
        <begin position="351"/>
        <end position="387"/>
    </location>
</feature>
<feature type="disulfide bond" evidence="4">
    <location>
        <begin position="377"/>
        <end position="386"/>
    </location>
</feature>
<dbReference type="PANTHER" id="PTHR11219:SF69">
    <property type="entry name" value="TENEURIN-A"/>
    <property type="match status" value="1"/>
</dbReference>
<dbReference type="InterPro" id="IPR000742">
    <property type="entry name" value="EGF"/>
</dbReference>
<dbReference type="PROSITE" id="PS00022">
    <property type="entry name" value="EGF_1"/>
    <property type="match status" value="2"/>
</dbReference>
<dbReference type="InterPro" id="IPR013111">
    <property type="entry name" value="EGF_extracell"/>
</dbReference>
<feature type="domain" description="EGF-like" evidence="6">
    <location>
        <begin position="405"/>
        <end position="439"/>
    </location>
</feature>
<name>A0A024UM80_9STRA</name>
<dbReference type="Pfam" id="PF07974">
    <property type="entry name" value="EGF_2"/>
    <property type="match status" value="2"/>
</dbReference>
<accession>A0A024UM80</accession>
<dbReference type="PROSITE" id="PS01186">
    <property type="entry name" value="EGF_2"/>
    <property type="match status" value="3"/>
</dbReference>
<dbReference type="SMART" id="SM00181">
    <property type="entry name" value="EGF"/>
    <property type="match status" value="4"/>
</dbReference>
<dbReference type="PRINTS" id="PR00011">
    <property type="entry name" value="EGFLAMININ"/>
</dbReference>
<dbReference type="STRING" id="157072.A0A024UM80"/>
<dbReference type="InterPro" id="IPR051216">
    <property type="entry name" value="Teneurin"/>
</dbReference>
<keyword evidence="3 4" id="KW-1015">Disulfide bond</keyword>
<evidence type="ECO:0000256" key="4">
    <source>
        <dbReference type="PROSITE-ProRule" id="PRU00076"/>
    </source>
</evidence>
<feature type="domain" description="EGF-like" evidence="6">
    <location>
        <begin position="75"/>
        <end position="108"/>
    </location>
</feature>
<feature type="chain" id="PRO_5001535294" description="EGF-like domain-containing protein" evidence="5">
    <location>
        <begin position="22"/>
        <end position="685"/>
    </location>
</feature>
<feature type="disulfide bond" evidence="4">
    <location>
        <begin position="429"/>
        <end position="438"/>
    </location>
</feature>
<dbReference type="PANTHER" id="PTHR11219">
    <property type="entry name" value="TENEURIN AND N-ACETYLGLUCOSAMINE-1-PHOSPHODIESTER ALPHA-N-ACETYLGLUCOSAMINIDASE"/>
    <property type="match status" value="1"/>
</dbReference>
<organism evidence="7">
    <name type="scientific">Aphanomyces invadans</name>
    <dbReference type="NCBI Taxonomy" id="157072"/>
    <lineage>
        <taxon>Eukaryota</taxon>
        <taxon>Sar</taxon>
        <taxon>Stramenopiles</taxon>
        <taxon>Oomycota</taxon>
        <taxon>Saprolegniomycetes</taxon>
        <taxon>Saprolegniales</taxon>
        <taxon>Verrucalvaceae</taxon>
        <taxon>Aphanomyces</taxon>
    </lineage>
</organism>
<keyword evidence="2" id="KW-0677">Repeat</keyword>
<proteinExistence type="predicted"/>
<sequence length="685" mass="71462">MTMAARRIVGVVIAAAAVAFAACPTAPASGRICNGRGDCTPLGACKCDPSAFGFDCSQLRCPSGLAWSGDAVGINQIHVNAECSNRGLCNRENGECHCDVGFTGASCDKLACPNQCTNNGRCVSMSQLALLRSPNEQTYTSVWDAEMVYGCLCDRGSAGVDCEWATCPLGDDPMTLAQVNEVQLLRCTATAGSFVLKLRGESTTSLAVSTTAAQLKSALQNVAPFGTVRVTYSFGATLCDASGRNVVSVEFTSVFGPQPSMLAVTTERGQSTLTGNVVTGAGGAAIGTTVSIRGTKEYAPCSNRGYCNPKTGQCACYIYPMPGFRSSDGYGKVGHRGDCGAPDNTNFYGGAIKGCPGYIPCSGHGTCSGAPSFTCACAVGWTTGDCSMRDCPKGTSWFSLPSRTNEAHTVRTTCSDGGTCDPITGECECFPPFEGPSCNLMQCPKGDSVYECSGHGNCLSLQALAQATMTRDWTPAGFSYGLDSNSPHTWDALRIQGCQCDRGYMGHDCSLKRCPQGDDPLTLEQVNDVQAFQCAADSGSFQLSFRGESSPQIPFNANLAAVLAAVQTIPTITDIVLSFSQRGGGACVGGNVVTMTFVQDFGNLPRLQVLDQGLSLNGVTRAGQTIVTKVQNGTKENAVCSNHGVCDYSTGVCQCGFGFGSSDGYGQPGTRGDCGYLKPWQVVVS</sequence>
<keyword evidence="1 4" id="KW-0245">EGF-like domain</keyword>
<dbReference type="AlphaFoldDB" id="A0A024UM80"/>
<keyword evidence="5" id="KW-0732">Signal</keyword>
<dbReference type="EMBL" id="KI913954">
    <property type="protein sequence ID" value="ETW07561.1"/>
    <property type="molecule type" value="Genomic_DNA"/>
</dbReference>
<feature type="disulfide bond" evidence="4">
    <location>
        <begin position="98"/>
        <end position="107"/>
    </location>
</feature>
<dbReference type="VEuPathDB" id="FungiDB:H310_02048"/>
<evidence type="ECO:0000256" key="3">
    <source>
        <dbReference type="ARBA" id="ARBA00023157"/>
    </source>
</evidence>
<dbReference type="PROSITE" id="PS50026">
    <property type="entry name" value="EGF_3"/>
    <property type="match status" value="3"/>
</dbReference>
<gene>
    <name evidence="7" type="ORF">H310_02048</name>
</gene>
<dbReference type="eggNOG" id="KOG1225">
    <property type="taxonomic scope" value="Eukaryota"/>
</dbReference>
<evidence type="ECO:0000256" key="1">
    <source>
        <dbReference type="ARBA" id="ARBA00022536"/>
    </source>
</evidence>
<dbReference type="RefSeq" id="XP_008863654.1">
    <property type="nucleotide sequence ID" value="XM_008865432.1"/>
</dbReference>
<evidence type="ECO:0000256" key="5">
    <source>
        <dbReference type="SAM" id="SignalP"/>
    </source>
</evidence>
<protein>
    <recommendedName>
        <fullName evidence="6">EGF-like domain-containing protein</fullName>
    </recommendedName>
</protein>
<reference evidence="7" key="1">
    <citation type="submission" date="2013-12" db="EMBL/GenBank/DDBJ databases">
        <title>The Genome Sequence of Aphanomyces invadans NJM9701.</title>
        <authorList>
            <consortium name="The Broad Institute Genomics Platform"/>
            <person name="Russ C."/>
            <person name="Tyler B."/>
            <person name="van West P."/>
            <person name="Dieguez-Uribeondo J."/>
            <person name="Young S.K."/>
            <person name="Zeng Q."/>
            <person name="Gargeya S."/>
            <person name="Fitzgerald M."/>
            <person name="Abouelleil A."/>
            <person name="Alvarado L."/>
            <person name="Chapman S.B."/>
            <person name="Gainer-Dewar J."/>
            <person name="Goldberg J."/>
            <person name="Griggs A."/>
            <person name="Gujja S."/>
            <person name="Hansen M."/>
            <person name="Howarth C."/>
            <person name="Imamovic A."/>
            <person name="Ireland A."/>
            <person name="Larimer J."/>
            <person name="McCowan C."/>
            <person name="Murphy C."/>
            <person name="Pearson M."/>
            <person name="Poon T.W."/>
            <person name="Priest M."/>
            <person name="Roberts A."/>
            <person name="Saif S."/>
            <person name="Shea T."/>
            <person name="Sykes S."/>
            <person name="Wortman J."/>
            <person name="Nusbaum C."/>
            <person name="Birren B."/>
        </authorList>
    </citation>
    <scope>NUCLEOTIDE SEQUENCE [LARGE SCALE GENOMIC DNA]</scope>
    <source>
        <strain evidence="7">NJM9701</strain>
    </source>
</reference>